<dbReference type="Pfam" id="PF12937">
    <property type="entry name" value="F-box-like"/>
    <property type="match status" value="1"/>
</dbReference>
<keyword evidence="2 4" id="KW-0853">WD repeat</keyword>
<dbReference type="EMBL" id="JAGSXJ010000002">
    <property type="protein sequence ID" value="KAH6695715.1"/>
    <property type="molecule type" value="Genomic_DNA"/>
</dbReference>
<feature type="repeat" description="WD" evidence="4">
    <location>
        <begin position="317"/>
        <end position="356"/>
    </location>
</feature>
<dbReference type="PANTHER" id="PTHR14604:SF4">
    <property type="entry name" value="F-BOX DOMAIN-CONTAINING PROTEIN"/>
    <property type="match status" value="1"/>
</dbReference>
<evidence type="ECO:0000256" key="5">
    <source>
        <dbReference type="SAM" id="MobiDB-lite"/>
    </source>
</evidence>
<feature type="compositionally biased region" description="Low complexity" evidence="5">
    <location>
        <begin position="873"/>
        <end position="906"/>
    </location>
</feature>
<dbReference type="Proteomes" id="UP000770015">
    <property type="component" value="Unassembled WGS sequence"/>
</dbReference>
<dbReference type="Gene3D" id="1.20.1280.50">
    <property type="match status" value="1"/>
</dbReference>
<dbReference type="PROSITE" id="PS50082">
    <property type="entry name" value="WD_REPEATS_2"/>
    <property type="match status" value="3"/>
</dbReference>
<gene>
    <name evidence="7" type="ORF">F5X68DRAFT_198803</name>
</gene>
<dbReference type="SMART" id="SM00320">
    <property type="entry name" value="WD40"/>
    <property type="match status" value="6"/>
</dbReference>
<dbReference type="InterPro" id="IPR020472">
    <property type="entry name" value="WD40_PAC1"/>
</dbReference>
<keyword evidence="3" id="KW-0677">Repeat</keyword>
<sequence length="1055" mass="113765">MQYPTSQPDEGYSEDPLNPSIMATSASSITAPAKLDDVPAWLAKILPYLPVSARKEIAVALLDNLPTSVVAEIAERVHPRLYIDFIQYLPQEVCLKILGYLDPVSLLSVARSCRGWYSLAVDRKLWEKLYHMEGWRAVYPEIQAREDMKNSGVSSQHRVVAAEDGHARKKRAISEDDDLEMTDADRSSRPEDGAAGSSLFGSPMLTTPPAPMATVMEMDVDESDPSSSRARTGDSLASADVKGKGRSVTKEGISMPISPPGGNTASLINSELWTWDAPSRKYRLNWKYIYTLRRRLESNWEQGKYVNFQLPRPDHPEEGHLECIYTLQFDSKFLVSGSRDRTIRIWSMGNRRLVRPPLRGHEGSVLCLQFDADPEEDLVVSGSSDSNVILWRFSTGEIIQRLTKAHSESVLNVKFDRRILVTCSKDKSIKVFNRRPLKYGEPGYNDPELLNPVPIRVRDYRYNNPADELPLRPAYTLIARLEGHSAAVNAVQIHENEIVSASGDRNIKVWDWAKQVCSRTVLGHGKGIACVQYDGRRIVSGSSDNEVKVFDRFTGLEVASLRAHTNLVRTVQAGFGDLPYSEHEDRAEARKIDEEYFKALESGAIPQDHSNHRSRPRNAGSRRPEDITAFGATLPPGGGGGKYARIISGSYDQKIIIWRRDKDGVWEPAHRLRQEDAAEAAQHWAARTGTVPAPAAPQGIVGGAAFAPAPAAAAASAAPTANASQPAPQQQSQPLPRPSLSSTTSAPTPSTSSAQTPGGIPPPIPPRAMMEEPNVSSFSPQAAQSFMALIDIVVPQGPNALQQALAGYPAMLAYHAHIQAAVTRETSPVTRSHLRQVVATALHANQNAQNSQSRNRLASMQTAIGPIVPPSLPSLSSLQGSGSSMAGMSGSSTAAQGGSGSSTQGSNRGFDPIRHVGGRAESPRPYATPGSSNAQVPPTQPNHQHRLAAHASNSQPGAAPQLAGHIHIQTSNVPGPQSQGSQSGSSTPNRAQQTQGQSHAPTAPVQAHSVPAPAPQGQQPAQQAQGAAPQGGAQPAAQPQEGQVPHHPHITNADS</sequence>
<dbReference type="PRINTS" id="PR00320">
    <property type="entry name" value="GPROTEINBRPT"/>
</dbReference>
<organism evidence="7 8">
    <name type="scientific">Plectosphaerella plurivora</name>
    <dbReference type="NCBI Taxonomy" id="936078"/>
    <lineage>
        <taxon>Eukaryota</taxon>
        <taxon>Fungi</taxon>
        <taxon>Dikarya</taxon>
        <taxon>Ascomycota</taxon>
        <taxon>Pezizomycotina</taxon>
        <taxon>Sordariomycetes</taxon>
        <taxon>Hypocreomycetidae</taxon>
        <taxon>Glomerellales</taxon>
        <taxon>Plectosphaerellaceae</taxon>
        <taxon>Plectosphaerella</taxon>
    </lineage>
</organism>
<reference evidence="7" key="1">
    <citation type="journal article" date="2021" name="Nat. Commun.">
        <title>Genetic determinants of endophytism in the Arabidopsis root mycobiome.</title>
        <authorList>
            <person name="Mesny F."/>
            <person name="Miyauchi S."/>
            <person name="Thiergart T."/>
            <person name="Pickel B."/>
            <person name="Atanasova L."/>
            <person name="Karlsson M."/>
            <person name="Huettel B."/>
            <person name="Barry K.W."/>
            <person name="Haridas S."/>
            <person name="Chen C."/>
            <person name="Bauer D."/>
            <person name="Andreopoulos W."/>
            <person name="Pangilinan J."/>
            <person name="LaButti K."/>
            <person name="Riley R."/>
            <person name="Lipzen A."/>
            <person name="Clum A."/>
            <person name="Drula E."/>
            <person name="Henrissat B."/>
            <person name="Kohler A."/>
            <person name="Grigoriev I.V."/>
            <person name="Martin F.M."/>
            <person name="Hacquard S."/>
        </authorList>
    </citation>
    <scope>NUCLEOTIDE SEQUENCE</scope>
    <source>
        <strain evidence="7">MPI-SDFR-AT-0117</strain>
    </source>
</reference>
<feature type="repeat" description="WD" evidence="4">
    <location>
        <begin position="358"/>
        <end position="401"/>
    </location>
</feature>
<dbReference type="SUPFAM" id="SSF50978">
    <property type="entry name" value="WD40 repeat-like"/>
    <property type="match status" value="1"/>
</dbReference>
<dbReference type="PANTHER" id="PTHR14604">
    <property type="entry name" value="WD40 REPEAT PF20"/>
    <property type="match status" value="1"/>
</dbReference>
<dbReference type="InterPro" id="IPR036322">
    <property type="entry name" value="WD40_repeat_dom_sf"/>
</dbReference>
<dbReference type="Pfam" id="PF00400">
    <property type="entry name" value="WD40"/>
    <property type="match status" value="5"/>
</dbReference>
<feature type="compositionally biased region" description="Polar residues" evidence="5">
    <location>
        <begin position="989"/>
        <end position="1000"/>
    </location>
</feature>
<comment type="caution">
    <text evidence="7">The sequence shown here is derived from an EMBL/GenBank/DDBJ whole genome shotgun (WGS) entry which is preliminary data.</text>
</comment>
<feature type="compositionally biased region" description="Low complexity" evidence="5">
    <location>
        <begin position="717"/>
        <end position="758"/>
    </location>
</feature>
<evidence type="ECO:0000256" key="3">
    <source>
        <dbReference type="ARBA" id="ARBA00022737"/>
    </source>
</evidence>
<dbReference type="InterPro" id="IPR015943">
    <property type="entry name" value="WD40/YVTN_repeat-like_dom_sf"/>
</dbReference>
<evidence type="ECO:0000256" key="2">
    <source>
        <dbReference type="ARBA" id="ARBA00022574"/>
    </source>
</evidence>
<comment type="similarity">
    <text evidence="1">Belongs to the WD repeat MET30/SCONB/SCON-2 family.</text>
</comment>
<evidence type="ECO:0000313" key="7">
    <source>
        <dbReference type="EMBL" id="KAH6695715.1"/>
    </source>
</evidence>
<feature type="non-terminal residue" evidence="7">
    <location>
        <position position="1055"/>
    </location>
</feature>
<feature type="region of interest" description="Disordered" evidence="5">
    <location>
        <begin position="149"/>
        <end position="260"/>
    </location>
</feature>
<dbReference type="OrthoDB" id="19711at2759"/>
<feature type="repeat" description="WD" evidence="4">
    <location>
        <begin position="481"/>
        <end position="511"/>
    </location>
</feature>
<evidence type="ECO:0000256" key="4">
    <source>
        <dbReference type="PROSITE-ProRule" id="PRU00221"/>
    </source>
</evidence>
<dbReference type="InterPro" id="IPR036047">
    <property type="entry name" value="F-box-like_dom_sf"/>
</dbReference>
<evidence type="ECO:0000256" key="1">
    <source>
        <dbReference type="ARBA" id="ARBA00007968"/>
    </source>
</evidence>
<feature type="region of interest" description="Disordered" evidence="5">
    <location>
        <begin position="717"/>
        <end position="777"/>
    </location>
</feature>
<dbReference type="PROSITE" id="PS50181">
    <property type="entry name" value="FBOX"/>
    <property type="match status" value="1"/>
</dbReference>
<dbReference type="InterPro" id="IPR001680">
    <property type="entry name" value="WD40_rpt"/>
</dbReference>
<proteinExistence type="inferred from homology"/>
<feature type="compositionally biased region" description="Low complexity" evidence="5">
    <location>
        <begin position="1015"/>
        <end position="1040"/>
    </location>
</feature>
<dbReference type="AlphaFoldDB" id="A0A9P9ACS2"/>
<accession>A0A9P9ACS2</accession>
<evidence type="ECO:0000259" key="6">
    <source>
        <dbReference type="PROSITE" id="PS50181"/>
    </source>
</evidence>
<dbReference type="InterPro" id="IPR001810">
    <property type="entry name" value="F-box_dom"/>
</dbReference>
<evidence type="ECO:0000313" key="8">
    <source>
        <dbReference type="Proteomes" id="UP000770015"/>
    </source>
</evidence>
<feature type="compositionally biased region" description="Basic and acidic residues" evidence="5">
    <location>
        <begin position="183"/>
        <end position="192"/>
    </location>
</feature>
<dbReference type="CDD" id="cd00200">
    <property type="entry name" value="WD40"/>
    <property type="match status" value="1"/>
</dbReference>
<keyword evidence="8" id="KW-1185">Reference proteome</keyword>
<dbReference type="Gene3D" id="2.130.10.10">
    <property type="entry name" value="YVTN repeat-like/Quinoprotein amine dehydrogenase"/>
    <property type="match status" value="2"/>
</dbReference>
<dbReference type="SUPFAM" id="SSF81383">
    <property type="entry name" value="F-box domain"/>
    <property type="match status" value="1"/>
</dbReference>
<protein>
    <submittedName>
        <fullName evidence="7">F-box/WD repeat-containing protein 1A</fullName>
    </submittedName>
</protein>
<feature type="compositionally biased region" description="Low complexity" evidence="5">
    <location>
        <begin position="974"/>
        <end position="988"/>
    </location>
</feature>
<feature type="region of interest" description="Disordered" evidence="5">
    <location>
        <begin position="868"/>
        <end position="1055"/>
    </location>
</feature>
<feature type="domain" description="F-box" evidence="6">
    <location>
        <begin position="83"/>
        <end position="129"/>
    </location>
</feature>
<dbReference type="InterPro" id="IPR050995">
    <property type="entry name" value="WD-F-box_domain-protein"/>
</dbReference>
<name>A0A9P9ACS2_9PEZI</name>
<dbReference type="PROSITE" id="PS50294">
    <property type="entry name" value="WD_REPEATS_REGION"/>
    <property type="match status" value="3"/>
</dbReference>
<feature type="region of interest" description="Disordered" evidence="5">
    <location>
        <begin position="603"/>
        <end position="634"/>
    </location>
</feature>
<dbReference type="SMART" id="SM00256">
    <property type="entry name" value="FBOX"/>
    <property type="match status" value="1"/>
</dbReference>